<accession>A0A5M9JXL4</accession>
<dbReference type="Proteomes" id="UP000322873">
    <property type="component" value="Unassembled WGS sequence"/>
</dbReference>
<protein>
    <submittedName>
        <fullName evidence="2">Uncharacterized protein</fullName>
    </submittedName>
</protein>
<feature type="compositionally biased region" description="Basic and acidic residues" evidence="1">
    <location>
        <begin position="21"/>
        <end position="32"/>
    </location>
</feature>
<sequence length="82" mass="9231">MKMKPELPYIDNSGPNQNQNHDPDPDPNRYQDLKTIPFIIPVRLSPNHLFIVVTASIGIVENLIVLIKHPTRTSKVPNPQGP</sequence>
<reference evidence="2 3" key="1">
    <citation type="submission" date="2019-06" db="EMBL/GenBank/DDBJ databases">
        <title>Genome Sequence of the Brown Rot Fungal Pathogen Monilinia fructicola.</title>
        <authorList>
            <person name="De Miccolis Angelini R.M."/>
            <person name="Landi L."/>
            <person name="Abate D."/>
            <person name="Pollastro S."/>
            <person name="Romanazzi G."/>
            <person name="Faretra F."/>
        </authorList>
    </citation>
    <scope>NUCLEOTIDE SEQUENCE [LARGE SCALE GENOMIC DNA]</scope>
    <source>
        <strain evidence="2 3">Mfrc123</strain>
    </source>
</reference>
<keyword evidence="3" id="KW-1185">Reference proteome</keyword>
<dbReference type="EMBL" id="VICG01000004">
    <property type="protein sequence ID" value="KAA8573370.1"/>
    <property type="molecule type" value="Genomic_DNA"/>
</dbReference>
<evidence type="ECO:0000313" key="3">
    <source>
        <dbReference type="Proteomes" id="UP000322873"/>
    </source>
</evidence>
<evidence type="ECO:0000313" key="2">
    <source>
        <dbReference type="EMBL" id="KAA8573370.1"/>
    </source>
</evidence>
<evidence type="ECO:0000256" key="1">
    <source>
        <dbReference type="SAM" id="MobiDB-lite"/>
    </source>
</evidence>
<organism evidence="2 3">
    <name type="scientific">Monilinia fructicola</name>
    <name type="common">Brown rot fungus</name>
    <name type="synonym">Ciboria fructicola</name>
    <dbReference type="NCBI Taxonomy" id="38448"/>
    <lineage>
        <taxon>Eukaryota</taxon>
        <taxon>Fungi</taxon>
        <taxon>Dikarya</taxon>
        <taxon>Ascomycota</taxon>
        <taxon>Pezizomycotina</taxon>
        <taxon>Leotiomycetes</taxon>
        <taxon>Helotiales</taxon>
        <taxon>Sclerotiniaceae</taxon>
        <taxon>Monilinia</taxon>
    </lineage>
</organism>
<feature type="region of interest" description="Disordered" evidence="1">
    <location>
        <begin position="1"/>
        <end position="32"/>
    </location>
</feature>
<gene>
    <name evidence="2" type="ORF">EYC84_003851</name>
</gene>
<comment type="caution">
    <text evidence="2">The sequence shown here is derived from an EMBL/GenBank/DDBJ whole genome shotgun (WGS) entry which is preliminary data.</text>
</comment>
<name>A0A5M9JXL4_MONFR</name>
<dbReference type="AlphaFoldDB" id="A0A5M9JXL4"/>
<proteinExistence type="predicted"/>